<dbReference type="Proteomes" id="UP000030710">
    <property type="component" value="Unassembled WGS sequence"/>
</dbReference>
<dbReference type="AlphaFoldDB" id="U1PLH2"/>
<protein>
    <submittedName>
        <fullName evidence="1">Uncharacterized protein</fullName>
    </submittedName>
</protein>
<name>U1PLH2_9EURY</name>
<dbReference type="STRING" id="1238425.J07HQW2_00983"/>
<proteinExistence type="predicted"/>
<evidence type="ECO:0000313" key="2">
    <source>
        <dbReference type="Proteomes" id="UP000030710"/>
    </source>
</evidence>
<evidence type="ECO:0000313" key="1">
    <source>
        <dbReference type="EMBL" id="ERG94547.1"/>
    </source>
</evidence>
<gene>
    <name evidence="1" type="ORF">J07HQW2_00983</name>
</gene>
<sequence>MTVDTYFHYEDKLMTQLITQNVRLIFGDPCFVGVI</sequence>
<organism evidence="1 2">
    <name type="scientific">Haloquadratum walsbyi J07HQW2</name>
    <dbReference type="NCBI Taxonomy" id="1238425"/>
    <lineage>
        <taxon>Archaea</taxon>
        <taxon>Methanobacteriati</taxon>
        <taxon>Methanobacteriota</taxon>
        <taxon>Stenosarchaea group</taxon>
        <taxon>Halobacteria</taxon>
        <taxon>Halobacteriales</taxon>
        <taxon>Haloferacaceae</taxon>
        <taxon>Haloquadratum</taxon>
    </lineage>
</organism>
<dbReference type="EMBL" id="KE356561">
    <property type="protein sequence ID" value="ERG94547.1"/>
    <property type="molecule type" value="Genomic_DNA"/>
</dbReference>
<dbReference type="HOGENOM" id="CLU_3362544_0_0_2"/>
<reference evidence="1 2" key="1">
    <citation type="journal article" date="2013" name="PLoS ONE">
        <title>Assembly-driven community genomics of a hypersaline microbial ecosystem.</title>
        <authorList>
            <person name="Podell S."/>
            <person name="Ugalde J.A."/>
            <person name="Narasingarao P."/>
            <person name="Banfield J.F."/>
            <person name="Heidelberg K.B."/>
            <person name="Allen E.E."/>
        </authorList>
    </citation>
    <scope>NUCLEOTIDE SEQUENCE [LARGE SCALE GENOMIC DNA]</scope>
    <source>
        <strain evidence="2">J07HQW2</strain>
    </source>
</reference>
<accession>U1PLH2</accession>